<evidence type="ECO:0000256" key="5">
    <source>
        <dbReference type="ARBA" id="ARBA00022692"/>
    </source>
</evidence>
<dbReference type="InterPro" id="IPR050297">
    <property type="entry name" value="LipidA_mod_glycosyltrf_83"/>
</dbReference>
<feature type="transmembrane region" description="Helical" evidence="9">
    <location>
        <begin position="189"/>
        <end position="206"/>
    </location>
</feature>
<evidence type="ECO:0000259" key="10">
    <source>
        <dbReference type="Pfam" id="PF13231"/>
    </source>
</evidence>
<evidence type="ECO:0000256" key="2">
    <source>
        <dbReference type="ARBA" id="ARBA00022475"/>
    </source>
</evidence>
<dbReference type="OrthoDB" id="9768769at2"/>
<dbReference type="RefSeq" id="WP_126631643.1">
    <property type="nucleotide sequence ID" value="NZ_BIFT01000002.1"/>
</dbReference>
<evidence type="ECO:0000256" key="7">
    <source>
        <dbReference type="ARBA" id="ARBA00023136"/>
    </source>
</evidence>
<feature type="transmembrane region" description="Helical" evidence="9">
    <location>
        <begin position="424"/>
        <end position="443"/>
    </location>
</feature>
<reference evidence="12" key="1">
    <citation type="submission" date="2018-12" db="EMBL/GenBank/DDBJ databases">
        <title>Tengunoibacter tsumagoiensis gen. nov., sp. nov., Dictyobacter kobayashii sp. nov., D. alpinus sp. nov., and D. joshuensis sp. nov. and description of Dictyobacteraceae fam. nov. within the order Ktedonobacterales isolated from Tengu-no-mugimeshi.</title>
        <authorList>
            <person name="Wang C.M."/>
            <person name="Zheng Y."/>
            <person name="Sakai Y."/>
            <person name="Toyoda A."/>
            <person name="Minakuchi Y."/>
            <person name="Abe K."/>
            <person name="Yokota A."/>
            <person name="Yabe S."/>
        </authorList>
    </citation>
    <scope>NUCLEOTIDE SEQUENCE [LARGE SCALE GENOMIC DNA]</scope>
    <source>
        <strain evidence="12">Uno16</strain>
    </source>
</reference>
<protein>
    <recommendedName>
        <fullName evidence="10">Glycosyltransferase RgtA/B/C/D-like domain-containing protein</fullName>
    </recommendedName>
</protein>
<feature type="transmembrane region" description="Helical" evidence="9">
    <location>
        <begin position="286"/>
        <end position="308"/>
    </location>
</feature>
<evidence type="ECO:0000256" key="1">
    <source>
        <dbReference type="ARBA" id="ARBA00004651"/>
    </source>
</evidence>
<dbReference type="GO" id="GO:0009103">
    <property type="term" value="P:lipopolysaccharide biosynthetic process"/>
    <property type="evidence" value="ECO:0007669"/>
    <property type="project" value="UniProtKB-ARBA"/>
</dbReference>
<evidence type="ECO:0000256" key="9">
    <source>
        <dbReference type="SAM" id="Phobius"/>
    </source>
</evidence>
<feature type="transmembrane region" description="Helical" evidence="9">
    <location>
        <begin position="154"/>
        <end position="177"/>
    </location>
</feature>
<feature type="transmembrane region" description="Helical" evidence="9">
    <location>
        <begin position="384"/>
        <end position="404"/>
    </location>
</feature>
<dbReference type="PANTHER" id="PTHR33908:SF11">
    <property type="entry name" value="MEMBRANE PROTEIN"/>
    <property type="match status" value="1"/>
</dbReference>
<evidence type="ECO:0000256" key="4">
    <source>
        <dbReference type="ARBA" id="ARBA00022679"/>
    </source>
</evidence>
<evidence type="ECO:0000313" key="12">
    <source>
        <dbReference type="Proteomes" id="UP000287171"/>
    </source>
</evidence>
<organism evidence="11 12">
    <name type="scientific">Dictyobacter alpinus</name>
    <dbReference type="NCBI Taxonomy" id="2014873"/>
    <lineage>
        <taxon>Bacteria</taxon>
        <taxon>Bacillati</taxon>
        <taxon>Chloroflexota</taxon>
        <taxon>Ktedonobacteria</taxon>
        <taxon>Ktedonobacterales</taxon>
        <taxon>Dictyobacteraceae</taxon>
        <taxon>Dictyobacter</taxon>
    </lineage>
</organism>
<comment type="subcellular location">
    <subcellularLocation>
        <location evidence="1">Cell membrane</location>
        <topology evidence="1">Multi-pass membrane protein</topology>
    </subcellularLocation>
</comment>
<keyword evidence="4" id="KW-0808">Transferase</keyword>
<keyword evidence="7 9" id="KW-0472">Membrane</keyword>
<feature type="region of interest" description="Disordered" evidence="8">
    <location>
        <begin position="1"/>
        <end position="21"/>
    </location>
</feature>
<keyword evidence="3" id="KW-0328">Glycosyltransferase</keyword>
<sequence>MPGHNKDSNTIGSDAGTSHEDDWDDITALMDSTDFSAQPLPRVTEKIKSVQVMSAPKVETYVRQVKQQQAGYIWRTLRQDRWLVAIILVACTASIASLIYFYQQGLILTYGDSYSHMLIARRVFDNLTPGLAQLGGVWLPLPHLLMMPFISNNFLWYTGLAGSCVAMPCYVISSIYIYLTANRLTHNRACSFVGTLIFVLNPNVLYLQTTPLSELVLIATMIMACYHFLAWAQDDSSRQLILAALGVLLATMSRYDGWFLFVVLLGCLAVISRMRRHSWGKFEGNFLMFSIMGGLGISLWLLWCWVIFGDPLYWQRGPFSSQTQQMALLKEHILFTYHNLWQSIRYFGLDASSNVGPVFFVIGLGAIALFYLRRRISIDMVVGIALLSPFFFYIISLYGGQAAIYVPDAVPASAPNPWYNARYGVQAVPSIAIFVALLAVRLLQVDWSSYLARIVPKLQQWKGAAYPSLSVLFLVPFILVQAIWIANSGIISLQSGQYGLECSPQHPATTYLFQHYDGGKILEDTFTSPTPMVDFKNVIYEGSNVLWKQTLANPVGKVNWILVNPTNQNDLLTEALDVHSAFFSNNFELVLQERNGLSLYRQRGLPPAPTHVVPSVMLVDHSICGTGGPAKPRLTSTSLEGNHSHDRY</sequence>
<feature type="domain" description="Glycosyltransferase RgtA/B/C/D-like" evidence="10">
    <location>
        <begin position="164"/>
        <end position="287"/>
    </location>
</feature>
<feature type="region of interest" description="Disordered" evidence="8">
    <location>
        <begin position="629"/>
        <end position="648"/>
    </location>
</feature>
<proteinExistence type="predicted"/>
<dbReference type="GO" id="GO:0016763">
    <property type="term" value="F:pentosyltransferase activity"/>
    <property type="evidence" value="ECO:0007669"/>
    <property type="project" value="TreeGrafter"/>
</dbReference>
<dbReference type="Proteomes" id="UP000287171">
    <property type="component" value="Unassembled WGS sequence"/>
</dbReference>
<feature type="transmembrane region" description="Helical" evidence="9">
    <location>
        <begin position="82"/>
        <end position="102"/>
    </location>
</feature>
<dbReference type="AlphaFoldDB" id="A0A402BK51"/>
<dbReference type="EMBL" id="BIFT01000002">
    <property type="protein sequence ID" value="GCE31706.1"/>
    <property type="molecule type" value="Genomic_DNA"/>
</dbReference>
<keyword evidence="12" id="KW-1185">Reference proteome</keyword>
<evidence type="ECO:0000256" key="8">
    <source>
        <dbReference type="SAM" id="MobiDB-lite"/>
    </source>
</evidence>
<feature type="transmembrane region" description="Helical" evidence="9">
    <location>
        <begin position="258"/>
        <end position="274"/>
    </location>
</feature>
<dbReference type="PANTHER" id="PTHR33908">
    <property type="entry name" value="MANNOSYLTRANSFERASE YKCB-RELATED"/>
    <property type="match status" value="1"/>
</dbReference>
<evidence type="ECO:0000313" key="11">
    <source>
        <dbReference type="EMBL" id="GCE31706.1"/>
    </source>
</evidence>
<feature type="transmembrane region" description="Helical" evidence="9">
    <location>
        <begin position="464"/>
        <end position="486"/>
    </location>
</feature>
<evidence type="ECO:0000256" key="3">
    <source>
        <dbReference type="ARBA" id="ARBA00022676"/>
    </source>
</evidence>
<dbReference type="GO" id="GO:0005886">
    <property type="term" value="C:plasma membrane"/>
    <property type="evidence" value="ECO:0007669"/>
    <property type="project" value="UniProtKB-SubCell"/>
</dbReference>
<name>A0A402BK51_9CHLR</name>
<accession>A0A402BK51</accession>
<dbReference type="InterPro" id="IPR038731">
    <property type="entry name" value="RgtA/B/C-like"/>
</dbReference>
<keyword evidence="2" id="KW-1003">Cell membrane</keyword>
<comment type="caution">
    <text evidence="11">The sequence shown here is derived from an EMBL/GenBank/DDBJ whole genome shotgun (WGS) entry which is preliminary data.</text>
</comment>
<keyword evidence="5 9" id="KW-0812">Transmembrane</keyword>
<gene>
    <name evidence="11" type="ORF">KDA_71900</name>
</gene>
<evidence type="ECO:0000256" key="6">
    <source>
        <dbReference type="ARBA" id="ARBA00022989"/>
    </source>
</evidence>
<feature type="transmembrane region" description="Helical" evidence="9">
    <location>
        <begin position="355"/>
        <end position="372"/>
    </location>
</feature>
<dbReference type="Pfam" id="PF13231">
    <property type="entry name" value="PMT_2"/>
    <property type="match status" value="1"/>
</dbReference>
<keyword evidence="6 9" id="KW-1133">Transmembrane helix</keyword>